<dbReference type="Pfam" id="PF07883">
    <property type="entry name" value="Cupin_2"/>
    <property type="match status" value="1"/>
</dbReference>
<dbReference type="EMBL" id="JAUEPL010000001">
    <property type="protein sequence ID" value="MDN3292608.1"/>
    <property type="molecule type" value="Genomic_DNA"/>
</dbReference>
<evidence type="ECO:0000313" key="4">
    <source>
        <dbReference type="Proteomes" id="UP001174050"/>
    </source>
</evidence>
<evidence type="ECO:0000256" key="1">
    <source>
        <dbReference type="SAM" id="MobiDB-lite"/>
    </source>
</evidence>
<protein>
    <submittedName>
        <fullName evidence="3">Cupin domain-containing protein</fullName>
    </submittedName>
</protein>
<dbReference type="RefSeq" id="WP_290109390.1">
    <property type="nucleotide sequence ID" value="NZ_JAUEPL010000001.1"/>
</dbReference>
<evidence type="ECO:0000313" key="3">
    <source>
        <dbReference type="EMBL" id="MDN3292608.1"/>
    </source>
</evidence>
<feature type="domain" description="Cupin type-2" evidence="2">
    <location>
        <begin position="46"/>
        <end position="110"/>
    </location>
</feature>
<dbReference type="CDD" id="cd20299">
    <property type="entry name" value="cupin_YP766765-like"/>
    <property type="match status" value="1"/>
</dbReference>
<organism evidence="3 4">
    <name type="scientific">Streptomyces ficellus</name>
    <dbReference type="NCBI Taxonomy" id="1977088"/>
    <lineage>
        <taxon>Bacteria</taxon>
        <taxon>Bacillati</taxon>
        <taxon>Actinomycetota</taxon>
        <taxon>Actinomycetes</taxon>
        <taxon>Kitasatosporales</taxon>
        <taxon>Streptomycetaceae</taxon>
        <taxon>Streptomyces</taxon>
    </lineage>
</organism>
<proteinExistence type="predicted"/>
<sequence>MSPMRVTRLQQAPPYQPPSHHGVGAVRLQGHEAGPTARFWTGLSYYLPGGAADAAPTAEETVYVVLDGEVVVTADGHEEALRPYDSVHLAKGQIRSVENRSKRPATLLVTIALPDGEG</sequence>
<comment type="caution">
    <text evidence="3">The sequence shown here is derived from an EMBL/GenBank/DDBJ whole genome shotgun (WGS) entry which is preliminary data.</text>
</comment>
<gene>
    <name evidence="3" type="ORF">QWM81_00820</name>
</gene>
<dbReference type="Gene3D" id="2.60.120.10">
    <property type="entry name" value="Jelly Rolls"/>
    <property type="match status" value="1"/>
</dbReference>
<dbReference type="InterPro" id="IPR013096">
    <property type="entry name" value="Cupin_2"/>
</dbReference>
<dbReference type="SUPFAM" id="SSF51182">
    <property type="entry name" value="RmlC-like cupins"/>
    <property type="match status" value="1"/>
</dbReference>
<name>A0ABT7YZD4_9ACTN</name>
<dbReference type="InterPro" id="IPR011051">
    <property type="entry name" value="RmlC_Cupin_sf"/>
</dbReference>
<keyword evidence="4" id="KW-1185">Reference proteome</keyword>
<feature type="region of interest" description="Disordered" evidence="1">
    <location>
        <begin position="1"/>
        <end position="24"/>
    </location>
</feature>
<evidence type="ECO:0000259" key="2">
    <source>
        <dbReference type="Pfam" id="PF07883"/>
    </source>
</evidence>
<dbReference type="InterPro" id="IPR014710">
    <property type="entry name" value="RmlC-like_jellyroll"/>
</dbReference>
<reference evidence="3" key="1">
    <citation type="submission" date="2023-06" db="EMBL/GenBank/DDBJ databases">
        <title>WGS-Sequencing of Streptomyces ficellus isolate 21 collected from sand in Gara Djebilet Iron Mine in Algeria.</title>
        <authorList>
            <person name="Zegers G.P."/>
            <person name="Gomez A."/>
            <person name="Gueddou A."/>
            <person name="Zahara A.F."/>
            <person name="Worth M."/>
            <person name="Sevigny J.L."/>
            <person name="Tisa L."/>
        </authorList>
    </citation>
    <scope>NUCLEOTIDE SEQUENCE</scope>
    <source>
        <strain evidence="3">AS11</strain>
    </source>
</reference>
<accession>A0ABT7YZD4</accession>
<dbReference type="Proteomes" id="UP001174050">
    <property type="component" value="Unassembled WGS sequence"/>
</dbReference>